<dbReference type="Proteomes" id="UP001642260">
    <property type="component" value="Unassembled WGS sequence"/>
</dbReference>
<reference evidence="1 2" key="1">
    <citation type="submission" date="2022-03" db="EMBL/GenBank/DDBJ databases">
        <authorList>
            <person name="Macdonald S."/>
            <person name="Ahmed S."/>
            <person name="Newling K."/>
        </authorList>
    </citation>
    <scope>NUCLEOTIDE SEQUENCE [LARGE SCALE GENOMIC DNA]</scope>
</reference>
<dbReference type="InterPro" id="IPR053273">
    <property type="entry name" value="CST_Regulator"/>
</dbReference>
<dbReference type="PANTHER" id="PTHR34659:SF8">
    <property type="entry name" value="(RAPE) HYPOTHETICAL PROTEIN"/>
    <property type="match status" value="1"/>
</dbReference>
<organism evidence="1 2">
    <name type="scientific">Eruca vesicaria subsp. sativa</name>
    <name type="common">Garden rocket</name>
    <name type="synonym">Eruca sativa</name>
    <dbReference type="NCBI Taxonomy" id="29727"/>
    <lineage>
        <taxon>Eukaryota</taxon>
        <taxon>Viridiplantae</taxon>
        <taxon>Streptophyta</taxon>
        <taxon>Embryophyta</taxon>
        <taxon>Tracheophyta</taxon>
        <taxon>Spermatophyta</taxon>
        <taxon>Magnoliopsida</taxon>
        <taxon>eudicotyledons</taxon>
        <taxon>Gunneridae</taxon>
        <taxon>Pentapetalae</taxon>
        <taxon>rosids</taxon>
        <taxon>malvids</taxon>
        <taxon>Brassicales</taxon>
        <taxon>Brassicaceae</taxon>
        <taxon>Brassiceae</taxon>
        <taxon>Eruca</taxon>
    </lineage>
</organism>
<sequence length="69" mass="7801">NVLGITWVGNVYHKFEAMCLEVEELIVQDTTKYVESQVQTVGNSMKKFCSDVVQDFLPDDSADSEKPFP</sequence>
<dbReference type="AlphaFoldDB" id="A0ABC8L0V7"/>
<gene>
    <name evidence="1" type="ORF">ERUC_LOCUS30339</name>
</gene>
<proteinExistence type="predicted"/>
<feature type="non-terminal residue" evidence="1">
    <location>
        <position position="69"/>
    </location>
</feature>
<comment type="caution">
    <text evidence="1">The sequence shown here is derived from an EMBL/GenBank/DDBJ whole genome shotgun (WGS) entry which is preliminary data.</text>
</comment>
<dbReference type="EMBL" id="CAKOAT010391488">
    <property type="protein sequence ID" value="CAH8365218.1"/>
    <property type="molecule type" value="Genomic_DNA"/>
</dbReference>
<protein>
    <submittedName>
        <fullName evidence="1">Uncharacterized protein</fullName>
    </submittedName>
</protein>
<accession>A0ABC8L0V7</accession>
<keyword evidence="2" id="KW-1185">Reference proteome</keyword>
<evidence type="ECO:0000313" key="2">
    <source>
        <dbReference type="Proteomes" id="UP001642260"/>
    </source>
</evidence>
<dbReference type="PANTHER" id="PTHR34659">
    <property type="entry name" value="BNAA05G11610D PROTEIN"/>
    <property type="match status" value="1"/>
</dbReference>
<feature type="non-terminal residue" evidence="1">
    <location>
        <position position="1"/>
    </location>
</feature>
<name>A0ABC8L0V7_ERUVS</name>
<evidence type="ECO:0000313" key="1">
    <source>
        <dbReference type="EMBL" id="CAH8365218.1"/>
    </source>
</evidence>